<dbReference type="InterPro" id="IPR047153">
    <property type="entry name" value="TRIM45/56/19-like"/>
</dbReference>
<dbReference type="SUPFAM" id="SSF57850">
    <property type="entry name" value="RING/U-box"/>
    <property type="match status" value="1"/>
</dbReference>
<dbReference type="SMART" id="SM00336">
    <property type="entry name" value="BBOX"/>
    <property type="match status" value="2"/>
</dbReference>
<dbReference type="InterPro" id="IPR000315">
    <property type="entry name" value="Znf_B-box"/>
</dbReference>
<evidence type="ECO:0000313" key="7">
    <source>
        <dbReference type="EMBL" id="CAI8025013.1"/>
    </source>
</evidence>
<reference evidence="7" key="1">
    <citation type="submission" date="2023-03" db="EMBL/GenBank/DDBJ databases">
        <authorList>
            <person name="Steffen K."/>
            <person name="Cardenas P."/>
        </authorList>
    </citation>
    <scope>NUCLEOTIDE SEQUENCE</scope>
</reference>
<feature type="domain" description="B box-type" evidence="6">
    <location>
        <begin position="86"/>
        <end position="133"/>
    </location>
</feature>
<feature type="domain" description="B box-type" evidence="6">
    <location>
        <begin position="151"/>
        <end position="188"/>
    </location>
</feature>
<dbReference type="GO" id="GO:0008270">
    <property type="term" value="F:zinc ion binding"/>
    <property type="evidence" value="ECO:0007669"/>
    <property type="project" value="UniProtKB-KW"/>
</dbReference>
<dbReference type="InterPro" id="IPR027370">
    <property type="entry name" value="Znf-RING_euk"/>
</dbReference>
<dbReference type="PROSITE" id="PS50119">
    <property type="entry name" value="ZF_BBOX"/>
    <property type="match status" value="2"/>
</dbReference>
<dbReference type="InterPro" id="IPR013083">
    <property type="entry name" value="Znf_RING/FYVE/PHD"/>
</dbReference>
<dbReference type="Pfam" id="PF13445">
    <property type="entry name" value="zf-RING_UBOX"/>
    <property type="match status" value="1"/>
</dbReference>
<dbReference type="AlphaFoldDB" id="A0AA35WKP3"/>
<gene>
    <name evidence="7" type="ORF">GBAR_LOCUS14481</name>
</gene>
<keyword evidence="1" id="KW-0479">Metal-binding</keyword>
<dbReference type="SMART" id="SM00184">
    <property type="entry name" value="RING"/>
    <property type="match status" value="1"/>
</dbReference>
<dbReference type="Proteomes" id="UP001174909">
    <property type="component" value="Unassembled WGS sequence"/>
</dbReference>
<feature type="domain" description="RING-type" evidence="5">
    <location>
        <begin position="6"/>
        <end position="49"/>
    </location>
</feature>
<organism evidence="7 8">
    <name type="scientific">Geodia barretti</name>
    <name type="common">Barrett's horny sponge</name>
    <dbReference type="NCBI Taxonomy" id="519541"/>
    <lineage>
        <taxon>Eukaryota</taxon>
        <taxon>Metazoa</taxon>
        <taxon>Porifera</taxon>
        <taxon>Demospongiae</taxon>
        <taxon>Heteroscleromorpha</taxon>
        <taxon>Tetractinellida</taxon>
        <taxon>Astrophorina</taxon>
        <taxon>Geodiidae</taxon>
        <taxon>Geodia</taxon>
    </lineage>
</organism>
<evidence type="ECO:0000259" key="6">
    <source>
        <dbReference type="PROSITE" id="PS50119"/>
    </source>
</evidence>
<dbReference type="PANTHER" id="PTHR25462">
    <property type="entry name" value="BONUS, ISOFORM C-RELATED"/>
    <property type="match status" value="1"/>
</dbReference>
<evidence type="ECO:0000259" key="5">
    <source>
        <dbReference type="PROSITE" id="PS50089"/>
    </source>
</evidence>
<dbReference type="PROSITE" id="PS50089">
    <property type="entry name" value="ZF_RING_2"/>
    <property type="match status" value="1"/>
</dbReference>
<keyword evidence="2 4" id="KW-0863">Zinc-finger</keyword>
<dbReference type="InterPro" id="IPR001841">
    <property type="entry name" value="Znf_RING"/>
</dbReference>
<dbReference type="Gene3D" id="3.30.160.60">
    <property type="entry name" value="Classic Zinc Finger"/>
    <property type="match status" value="1"/>
</dbReference>
<dbReference type="InterPro" id="IPR017907">
    <property type="entry name" value="Znf_RING_CS"/>
</dbReference>
<dbReference type="Pfam" id="PF00643">
    <property type="entry name" value="zf-B_box"/>
    <property type="match status" value="1"/>
</dbReference>
<protein>
    <submittedName>
        <fullName evidence="7">E3 ubiquitin-protein ligase TRIM33</fullName>
    </submittedName>
</protein>
<sequence length="217" mass="24746">MSEATCAKCDKYYVDPRMLPCLHSFCLGCLKKELETQETQNSLHCPSCKEEVTLPGSGVSDLPQDLHKSNEAEITRISEKVEDADEQCEVCGRTDSTGKAVAYCIECKEYLCKFCEGRHGRREMTADHNLVTIGQRFVKTNETSSISKFYQPKMLCVHHRSHVLEAYCKKCEKLICMVCMNFEHDDHRGECKYLEQVAKEERESLLTCQREAKVAVA</sequence>
<dbReference type="Gene3D" id="3.30.40.10">
    <property type="entry name" value="Zinc/RING finger domain, C3HC4 (zinc finger)"/>
    <property type="match status" value="1"/>
</dbReference>
<comment type="caution">
    <text evidence="7">The sequence shown here is derived from an EMBL/GenBank/DDBJ whole genome shotgun (WGS) entry which is preliminary data.</text>
</comment>
<evidence type="ECO:0000256" key="1">
    <source>
        <dbReference type="ARBA" id="ARBA00022723"/>
    </source>
</evidence>
<evidence type="ECO:0000313" key="8">
    <source>
        <dbReference type="Proteomes" id="UP001174909"/>
    </source>
</evidence>
<dbReference type="CDD" id="cd19756">
    <property type="entry name" value="Bbox2"/>
    <property type="match status" value="1"/>
</dbReference>
<dbReference type="SUPFAM" id="SSF57845">
    <property type="entry name" value="B-box zinc-binding domain"/>
    <property type="match status" value="1"/>
</dbReference>
<proteinExistence type="predicted"/>
<dbReference type="PANTHER" id="PTHR25462:SF296">
    <property type="entry name" value="MEIOTIC P26, ISOFORM F"/>
    <property type="match status" value="1"/>
</dbReference>
<evidence type="ECO:0000256" key="4">
    <source>
        <dbReference type="PROSITE-ProRule" id="PRU00024"/>
    </source>
</evidence>
<evidence type="ECO:0000256" key="3">
    <source>
        <dbReference type="ARBA" id="ARBA00022833"/>
    </source>
</evidence>
<keyword evidence="3" id="KW-0862">Zinc</keyword>
<feature type="non-terminal residue" evidence="7">
    <location>
        <position position="217"/>
    </location>
</feature>
<dbReference type="EMBL" id="CASHTH010002114">
    <property type="protein sequence ID" value="CAI8025013.1"/>
    <property type="molecule type" value="Genomic_DNA"/>
</dbReference>
<dbReference type="PROSITE" id="PS00518">
    <property type="entry name" value="ZF_RING_1"/>
    <property type="match status" value="1"/>
</dbReference>
<name>A0AA35WKP3_GEOBA</name>
<accession>A0AA35WKP3</accession>
<evidence type="ECO:0000256" key="2">
    <source>
        <dbReference type="ARBA" id="ARBA00022771"/>
    </source>
</evidence>
<keyword evidence="8" id="KW-1185">Reference proteome</keyword>
<dbReference type="Gene3D" id="4.10.830.40">
    <property type="match status" value="1"/>
</dbReference>